<evidence type="ECO:0008006" key="3">
    <source>
        <dbReference type="Google" id="ProtNLM"/>
    </source>
</evidence>
<organism evidence="1 2">
    <name type="scientific">Anaeroselena agilis</name>
    <dbReference type="NCBI Taxonomy" id="3063788"/>
    <lineage>
        <taxon>Bacteria</taxon>
        <taxon>Bacillati</taxon>
        <taxon>Bacillota</taxon>
        <taxon>Negativicutes</taxon>
        <taxon>Acetonemataceae</taxon>
        <taxon>Anaeroselena</taxon>
    </lineage>
</organism>
<evidence type="ECO:0000313" key="2">
    <source>
        <dbReference type="Proteomes" id="UP001254848"/>
    </source>
</evidence>
<dbReference type="InterPro" id="IPR013320">
    <property type="entry name" value="ConA-like_dom_sf"/>
</dbReference>
<name>A0ABU3NZH7_9FIRM</name>
<comment type="caution">
    <text evidence="1">The sequence shown here is derived from an EMBL/GenBank/DDBJ whole genome shotgun (WGS) entry which is preliminary data.</text>
</comment>
<dbReference type="Proteomes" id="UP001254848">
    <property type="component" value="Unassembled WGS sequence"/>
</dbReference>
<dbReference type="RefSeq" id="WP_413780666.1">
    <property type="nucleotide sequence ID" value="NZ_JAUOZS010000001.1"/>
</dbReference>
<keyword evidence="2" id="KW-1185">Reference proteome</keyword>
<proteinExistence type="predicted"/>
<evidence type="ECO:0000313" key="1">
    <source>
        <dbReference type="EMBL" id="MDT8902180.1"/>
    </source>
</evidence>
<accession>A0ABU3NZH7</accession>
<protein>
    <recommendedName>
        <fullName evidence="3">Minor tail protein</fullName>
    </recommendedName>
</protein>
<dbReference type="SUPFAM" id="SSF49899">
    <property type="entry name" value="Concanavalin A-like lectins/glucanases"/>
    <property type="match status" value="1"/>
</dbReference>
<gene>
    <name evidence="1" type="ORF">Q4T40_13065</name>
</gene>
<reference evidence="1 2" key="1">
    <citation type="submission" date="2023-07" db="EMBL/GenBank/DDBJ databases">
        <title>The novel representative of Negativicutes class, Anaeroselena agilis gen. nov. sp. nov.</title>
        <authorList>
            <person name="Prokofeva M.I."/>
            <person name="Elcheninov A.G."/>
            <person name="Klyukina A."/>
            <person name="Kublanov I.V."/>
            <person name="Frolov E.N."/>
            <person name="Podosokorskaya O.A."/>
        </authorList>
    </citation>
    <scope>NUCLEOTIDE SEQUENCE [LARGE SCALE GENOMIC DNA]</scope>
    <source>
        <strain evidence="1 2">4137-cl</strain>
    </source>
</reference>
<sequence length="834" mass="88468">MTVQNQNNKHIYNGDGAAVLWPFTFSIGEDPGNPLSGNADWIKVILVDPAGSEIPLTSDYYVDLVNHQVKYPGYEPGTEPAPELQPPKLPVGWKIVLLRDVPLTQEMDLVTQGPYLAEDVERAFDKITFIAQQLAEKLGRVLIGPVSSVINFVLPAPVANALLGWSADGTRIENKTGIPDLFSASEVQAAIDHIIDPVAAHQSSAIQHGAGTVETAINSKLDATAQAADTAKVAGKTVDLTGIQDGQALVYDAATEEFIPGDAGAGVPGLTNYIASGLKLRPGADLNLTVETGHASISEKDVQFHTEQILALAARRAQLVYARMDGTVGKIDAAFPAADANTVLRYIVDGGATLTDTSGNGNNGTKFGTVTQVSGWAADYAGKFDGSTGYYSSANSVGFPTGANARELDIVLTFTGTGAQSVVAAYGVDTTPNVFIVYILASGAIAVSNGAVGISSDYIMVPGKTYFMACCYDGTNVLIYVNGSLVVQGALSINTGAGNLHIGRYLTSTQYSTLTIHYVELRNALRTPAQIAAISNALLLPCRYETTNIATASTLISGGNHASYPLTNAADGRSSTYWFSSQVGVSIANAAYIGVSNIPANTPIKSITIQNPVSALNVVATVKAQFFNGSVWVDMQSYTMNTTAGLVNELVLPPYVAPSSQYSIRVLATANLAADNYWGAAEFCAHIATPDHSDIRSTLPADSISIGFVRTDAVSPIEANDTDYKYGRREGAVGGNRKVFLGWKYFSGLTTLFWDNPFDTRKVRATYTWAADVSGQNESPVYNLWSYGGVDYGCELRPNQNTPFGLRVYAAGATLLNSVWKTSGYIGCYAEVIE</sequence>
<dbReference type="Gene3D" id="2.60.120.200">
    <property type="match status" value="1"/>
</dbReference>
<dbReference type="EMBL" id="JAUOZS010000001">
    <property type="protein sequence ID" value="MDT8902180.1"/>
    <property type="molecule type" value="Genomic_DNA"/>
</dbReference>